<accession>T1H666</accession>
<feature type="compositionally biased region" description="Low complexity" evidence="1">
    <location>
        <begin position="46"/>
        <end position="60"/>
    </location>
</feature>
<dbReference type="InterPro" id="IPR033778">
    <property type="entry name" value="CPCFC"/>
</dbReference>
<feature type="region of interest" description="Disordered" evidence="1">
    <location>
        <begin position="46"/>
        <end position="92"/>
    </location>
</feature>
<feature type="domain" description="Cuticle protein CPCFC" evidence="2">
    <location>
        <begin position="130"/>
        <end position="146"/>
    </location>
</feature>
<name>T1H666_MEGSC</name>
<feature type="domain" description="Cuticle protein CPCFC" evidence="2">
    <location>
        <begin position="90"/>
        <end position="106"/>
    </location>
</feature>
<dbReference type="OMA" id="NPAPSWN"/>
<dbReference type="STRING" id="36166.T1H666"/>
<dbReference type="Proteomes" id="UP000015102">
    <property type="component" value="Unassembled WGS sequence"/>
</dbReference>
<keyword evidence="4" id="KW-1185">Reference proteome</keyword>
<dbReference type="EnsemblMetazoa" id="MESCA012199-RA">
    <property type="protein sequence ID" value="MESCA012199-PA"/>
    <property type="gene ID" value="MESCA012199"/>
</dbReference>
<evidence type="ECO:0000313" key="3">
    <source>
        <dbReference type="EnsemblMetazoa" id="MESCA012199-PA"/>
    </source>
</evidence>
<reference evidence="3" key="2">
    <citation type="submission" date="2015-06" db="UniProtKB">
        <authorList>
            <consortium name="EnsemblMetazoa"/>
        </authorList>
    </citation>
    <scope>IDENTIFICATION</scope>
</reference>
<organism evidence="3 4">
    <name type="scientific">Megaselia scalaris</name>
    <name type="common">Humpbacked fly</name>
    <name type="synonym">Phora scalaris</name>
    <dbReference type="NCBI Taxonomy" id="36166"/>
    <lineage>
        <taxon>Eukaryota</taxon>
        <taxon>Metazoa</taxon>
        <taxon>Ecdysozoa</taxon>
        <taxon>Arthropoda</taxon>
        <taxon>Hexapoda</taxon>
        <taxon>Insecta</taxon>
        <taxon>Pterygota</taxon>
        <taxon>Neoptera</taxon>
        <taxon>Endopterygota</taxon>
        <taxon>Diptera</taxon>
        <taxon>Brachycera</taxon>
        <taxon>Muscomorpha</taxon>
        <taxon>Platypezoidea</taxon>
        <taxon>Phoridae</taxon>
        <taxon>Megaseliini</taxon>
        <taxon>Megaselia</taxon>
    </lineage>
</organism>
<dbReference type="GO" id="GO:0042302">
    <property type="term" value="F:structural constituent of cuticle"/>
    <property type="evidence" value="ECO:0007669"/>
    <property type="project" value="InterPro"/>
</dbReference>
<protein>
    <recommendedName>
        <fullName evidence="2">Cuticle protein CPCFC domain-containing protein</fullName>
    </recommendedName>
</protein>
<dbReference type="HOGENOM" id="CLU_112181_0_0_1"/>
<feature type="domain" description="Cuticle protein CPCFC" evidence="2">
    <location>
        <begin position="19"/>
        <end position="35"/>
    </location>
</feature>
<dbReference type="AlphaFoldDB" id="T1H666"/>
<dbReference type="Pfam" id="PF17223">
    <property type="entry name" value="CPCFC"/>
    <property type="match status" value="3"/>
</dbReference>
<proteinExistence type="predicted"/>
<sequence>AFLSLIVLISGQHQQAPQYPAGVDPAACPGFPICDNNLLHNPQARWAQPQQPQPQWNTPQWPTPAPSWPTPSWDAPVSNHLADGSGGDKYPAGVNPQACPNYPFCDTNAVHGGAAATPAPPLPGWNERQYPAGVSPQECPNFPYCH</sequence>
<reference evidence="4" key="1">
    <citation type="submission" date="2013-02" db="EMBL/GenBank/DDBJ databases">
        <authorList>
            <person name="Hughes D."/>
        </authorList>
    </citation>
    <scope>NUCLEOTIDE SEQUENCE</scope>
    <source>
        <strain>Durham</strain>
        <strain evidence="4">NC isolate 2 -- Noor lab</strain>
    </source>
</reference>
<evidence type="ECO:0000259" key="2">
    <source>
        <dbReference type="Pfam" id="PF17223"/>
    </source>
</evidence>
<evidence type="ECO:0000256" key="1">
    <source>
        <dbReference type="SAM" id="MobiDB-lite"/>
    </source>
</evidence>
<evidence type="ECO:0000313" key="4">
    <source>
        <dbReference type="Proteomes" id="UP000015102"/>
    </source>
</evidence>